<dbReference type="CDD" id="cd00483">
    <property type="entry name" value="HPPK"/>
    <property type="match status" value="1"/>
</dbReference>
<feature type="domain" description="7,8-dihydro-6-hydroxymethylpterin-pyrophosphokinase" evidence="13">
    <location>
        <begin position="86"/>
        <end position="97"/>
    </location>
</feature>
<keyword evidence="7" id="KW-0418">Kinase</keyword>
<evidence type="ECO:0000256" key="1">
    <source>
        <dbReference type="ARBA" id="ARBA00005051"/>
    </source>
</evidence>
<evidence type="ECO:0000256" key="2">
    <source>
        <dbReference type="ARBA" id="ARBA00005810"/>
    </source>
</evidence>
<accession>A0ABV2A5N4</accession>
<evidence type="ECO:0000256" key="6">
    <source>
        <dbReference type="ARBA" id="ARBA00022741"/>
    </source>
</evidence>
<evidence type="ECO:0000259" key="13">
    <source>
        <dbReference type="PROSITE" id="PS00794"/>
    </source>
</evidence>
<evidence type="ECO:0000256" key="7">
    <source>
        <dbReference type="ARBA" id="ARBA00022777"/>
    </source>
</evidence>
<dbReference type="RefSeq" id="WP_352886402.1">
    <property type="nucleotide sequence ID" value="NZ_JBEPIJ010000001.1"/>
</dbReference>
<dbReference type="PROSITE" id="PS00794">
    <property type="entry name" value="HPPK"/>
    <property type="match status" value="1"/>
</dbReference>
<dbReference type="PANTHER" id="PTHR43071">
    <property type="entry name" value="2-AMINO-4-HYDROXY-6-HYDROXYMETHYLDIHYDROPTERIDINE PYROPHOSPHOKINASE"/>
    <property type="match status" value="1"/>
</dbReference>
<evidence type="ECO:0000313" key="15">
    <source>
        <dbReference type="Proteomes" id="UP001465331"/>
    </source>
</evidence>
<keyword evidence="6" id="KW-0547">Nucleotide-binding</keyword>
<dbReference type="Pfam" id="PF01288">
    <property type="entry name" value="HPPK"/>
    <property type="match status" value="1"/>
</dbReference>
<evidence type="ECO:0000313" key="14">
    <source>
        <dbReference type="EMBL" id="MES0872493.1"/>
    </source>
</evidence>
<dbReference type="SUPFAM" id="SSF55083">
    <property type="entry name" value="6-hydroxymethyl-7,8-dihydropterin pyrophosphokinase, HPPK"/>
    <property type="match status" value="1"/>
</dbReference>
<name>A0ABV2A5N4_9GAMM</name>
<dbReference type="EMBL" id="JBEPIJ010000001">
    <property type="protein sequence ID" value="MES0872493.1"/>
    <property type="molecule type" value="Genomic_DNA"/>
</dbReference>
<evidence type="ECO:0000256" key="5">
    <source>
        <dbReference type="ARBA" id="ARBA00022679"/>
    </source>
</evidence>
<dbReference type="InterPro" id="IPR035907">
    <property type="entry name" value="Hppk_sf"/>
</dbReference>
<comment type="caution">
    <text evidence="14">The sequence shown here is derived from an EMBL/GenBank/DDBJ whole genome shotgun (WGS) entry which is preliminary data.</text>
</comment>
<dbReference type="EC" id="2.7.6.3" evidence="3"/>
<dbReference type="Proteomes" id="UP001465331">
    <property type="component" value="Unassembled WGS sequence"/>
</dbReference>
<evidence type="ECO:0000256" key="12">
    <source>
        <dbReference type="ARBA" id="ARBA00033413"/>
    </source>
</evidence>
<comment type="pathway">
    <text evidence="1">Cofactor biosynthesis; tetrahydrofolate biosynthesis; 2-amino-4-hydroxy-6-hydroxymethyl-7,8-dihydropteridine diphosphate from 7,8-dihydroneopterin triphosphate: step 4/4.</text>
</comment>
<evidence type="ECO:0000256" key="11">
    <source>
        <dbReference type="ARBA" id="ARBA00029766"/>
    </source>
</evidence>
<dbReference type="Gene3D" id="3.30.70.560">
    <property type="entry name" value="7,8-Dihydro-6-hydroxymethylpterin-pyrophosphokinase HPPK"/>
    <property type="match status" value="1"/>
</dbReference>
<keyword evidence="8" id="KW-0067">ATP-binding</keyword>
<gene>
    <name evidence="14" type="primary">folK</name>
    <name evidence="14" type="ORF">ABSH63_00475</name>
</gene>
<evidence type="ECO:0000256" key="10">
    <source>
        <dbReference type="ARBA" id="ARBA00029409"/>
    </source>
</evidence>
<evidence type="ECO:0000256" key="8">
    <source>
        <dbReference type="ARBA" id="ARBA00022840"/>
    </source>
</evidence>
<sequence>MTRAYIGLGANLGDPPAQLRTALQGIGALGRMLAVSTFYRSAPMGPAEQPDYCNAVCAIDTALEAEALMDALLAIERGMGRVRSVRWGPRLIDLDLLHVEGLHCATATLTLPHPGIARRNFVLVPLAEIAPGLHIPGVGPLDAAIARVGVQGLVPWRA</sequence>
<comment type="similarity">
    <text evidence="2">Belongs to the HPPK family.</text>
</comment>
<proteinExistence type="inferred from homology"/>
<evidence type="ECO:0000256" key="3">
    <source>
        <dbReference type="ARBA" id="ARBA00013253"/>
    </source>
</evidence>
<keyword evidence="15" id="KW-1185">Reference proteome</keyword>
<evidence type="ECO:0000256" key="4">
    <source>
        <dbReference type="ARBA" id="ARBA00016218"/>
    </source>
</evidence>
<dbReference type="InterPro" id="IPR000550">
    <property type="entry name" value="Hppk"/>
</dbReference>
<evidence type="ECO:0000256" key="9">
    <source>
        <dbReference type="ARBA" id="ARBA00022909"/>
    </source>
</evidence>
<dbReference type="PANTHER" id="PTHR43071:SF1">
    <property type="entry name" value="2-AMINO-4-HYDROXY-6-HYDROXYMETHYLDIHYDROPTERIDINE PYROPHOSPHOKINASE"/>
    <property type="match status" value="1"/>
</dbReference>
<reference evidence="14 15" key="1">
    <citation type="submission" date="2024-06" db="EMBL/GenBank/DDBJ databases">
        <authorList>
            <person name="Li Z."/>
            <person name="Jiang Y."/>
        </authorList>
    </citation>
    <scope>NUCLEOTIDE SEQUENCE [LARGE SCALE GENOMIC DNA]</scope>
    <source>
        <strain evidence="14 15">HSW-8</strain>
    </source>
</reference>
<dbReference type="GO" id="GO:0003848">
    <property type="term" value="F:2-amino-4-hydroxy-6-hydroxymethyldihydropteridine diphosphokinase activity"/>
    <property type="evidence" value="ECO:0007669"/>
    <property type="project" value="UniProtKB-EC"/>
</dbReference>
<organism evidence="14 15">
    <name type="scientific">Sinimarinibacterium thermocellulolyticum</name>
    <dbReference type="NCBI Taxonomy" id="3170016"/>
    <lineage>
        <taxon>Bacteria</taxon>
        <taxon>Pseudomonadati</taxon>
        <taxon>Pseudomonadota</taxon>
        <taxon>Gammaproteobacteria</taxon>
        <taxon>Nevskiales</taxon>
        <taxon>Nevskiaceae</taxon>
        <taxon>Sinimarinibacterium</taxon>
    </lineage>
</organism>
<dbReference type="NCBIfam" id="TIGR01498">
    <property type="entry name" value="folK"/>
    <property type="match status" value="1"/>
</dbReference>
<keyword evidence="9" id="KW-0289">Folate biosynthesis</keyword>
<comment type="function">
    <text evidence="10">Catalyzes the transfer of pyrophosphate from adenosine triphosphate (ATP) to 6-hydroxymethyl-7,8-dihydropterin, an enzymatic step in folate biosynthesis pathway.</text>
</comment>
<protein>
    <recommendedName>
        <fullName evidence="4">2-amino-4-hydroxy-6-hydroxymethyldihydropteridine pyrophosphokinase</fullName>
        <ecNumber evidence="3">2.7.6.3</ecNumber>
    </recommendedName>
    <alternativeName>
        <fullName evidence="11">6-hydroxymethyl-7,8-dihydropterin pyrophosphokinase</fullName>
    </alternativeName>
    <alternativeName>
        <fullName evidence="12">7,8-dihydro-6-hydroxymethylpterin-pyrophosphokinase</fullName>
    </alternativeName>
</protein>
<keyword evidence="5 14" id="KW-0808">Transferase</keyword>